<reference evidence="2 3" key="1">
    <citation type="submission" date="2024-04" db="EMBL/GenBank/DDBJ databases">
        <authorList>
            <person name="Waldvogel A.-M."/>
            <person name="Schoenle A."/>
        </authorList>
    </citation>
    <scope>NUCLEOTIDE SEQUENCE [LARGE SCALE GENOMIC DNA]</scope>
</reference>
<feature type="region of interest" description="Disordered" evidence="1">
    <location>
        <begin position="758"/>
        <end position="827"/>
    </location>
</feature>
<accession>A0AAV2IX64</accession>
<feature type="region of interest" description="Disordered" evidence="1">
    <location>
        <begin position="513"/>
        <end position="552"/>
    </location>
</feature>
<name>A0AAV2IX64_KNICA</name>
<feature type="compositionally biased region" description="Low complexity" evidence="1">
    <location>
        <begin position="222"/>
        <end position="232"/>
    </location>
</feature>
<organism evidence="2 3">
    <name type="scientific">Knipowitschia caucasica</name>
    <name type="common">Caucasian dwarf goby</name>
    <name type="synonym">Pomatoschistus caucasicus</name>
    <dbReference type="NCBI Taxonomy" id="637954"/>
    <lineage>
        <taxon>Eukaryota</taxon>
        <taxon>Metazoa</taxon>
        <taxon>Chordata</taxon>
        <taxon>Craniata</taxon>
        <taxon>Vertebrata</taxon>
        <taxon>Euteleostomi</taxon>
        <taxon>Actinopterygii</taxon>
        <taxon>Neopterygii</taxon>
        <taxon>Teleostei</taxon>
        <taxon>Neoteleostei</taxon>
        <taxon>Acanthomorphata</taxon>
        <taxon>Gobiaria</taxon>
        <taxon>Gobiiformes</taxon>
        <taxon>Gobioidei</taxon>
        <taxon>Gobiidae</taxon>
        <taxon>Gobiinae</taxon>
        <taxon>Knipowitschia</taxon>
    </lineage>
</organism>
<feature type="compositionally biased region" description="Basic and acidic residues" evidence="1">
    <location>
        <begin position="25"/>
        <end position="45"/>
    </location>
</feature>
<dbReference type="AlphaFoldDB" id="A0AAV2IX64"/>
<keyword evidence="3" id="KW-1185">Reference proteome</keyword>
<evidence type="ECO:0000313" key="3">
    <source>
        <dbReference type="Proteomes" id="UP001497482"/>
    </source>
</evidence>
<dbReference type="Pfam" id="PF15087">
    <property type="entry name" value="DUF4551"/>
    <property type="match status" value="2"/>
</dbReference>
<feature type="region of interest" description="Disordered" evidence="1">
    <location>
        <begin position="1"/>
        <end position="68"/>
    </location>
</feature>
<protein>
    <submittedName>
        <fullName evidence="2">Uncharacterized protein</fullName>
    </submittedName>
</protein>
<dbReference type="PANTHER" id="PTHR35354">
    <property type="entry name" value="RGD1561648"/>
    <property type="match status" value="1"/>
</dbReference>
<feature type="compositionally biased region" description="Basic and acidic residues" evidence="1">
    <location>
        <begin position="529"/>
        <end position="549"/>
    </location>
</feature>
<gene>
    <name evidence="2" type="ORF">KC01_LOCUS997</name>
</gene>
<evidence type="ECO:0000256" key="1">
    <source>
        <dbReference type="SAM" id="MobiDB-lite"/>
    </source>
</evidence>
<dbReference type="Proteomes" id="UP001497482">
    <property type="component" value="Chromosome 1"/>
</dbReference>
<feature type="region of interest" description="Disordered" evidence="1">
    <location>
        <begin position="222"/>
        <end position="247"/>
    </location>
</feature>
<feature type="region of interest" description="Disordered" evidence="1">
    <location>
        <begin position="84"/>
        <end position="119"/>
    </location>
</feature>
<dbReference type="PANTHER" id="PTHR35354:SF1">
    <property type="entry name" value="RGD1561648"/>
    <property type="match status" value="1"/>
</dbReference>
<feature type="compositionally biased region" description="Basic and acidic residues" evidence="1">
    <location>
        <begin position="1"/>
        <end position="17"/>
    </location>
</feature>
<sequence>MKGPREIRKETGRDGHGRTGRARRREQATEEDHERDPSSAKEANREAIYTQRRGSYPAYAVKVYGPGIRGGSWRAAIRIKSEDAESLGRTAKRPTRSGGAHTPPAPLRRQDRENPPSESALRDQLLLGLSDSPLAQALKVYARRHPELDFTELREEARLLETEYGRGQPEVTCASVQKHYDSPKTPQGLDWKEQLKREIMEEVNVQMKGLSRDILAELKPLLQSASPQSSPPNTTWNRRYSPRPYNDRDEQGMNVIMACWDNIFKRSKMPALPPQFKHLRVWREAFATCSRIEVAPTEDGSMGFVRLATKNNISVPPNSEIVVWGRTRMGRGGTDFCALIEPVPGANIGGVGVARTLVEVRKGRVPVRICNPHPYSVSVGRFTRLGQLYHIEEADVHGPNDPSLFLEGDDVVAVTLVDVTTSAANSELPPEVSKLKTRPDLSEVQQEELEALLQRWEKVFAVHDEDFGRTDLVQHRIPTGDAAPIRERHRPIPPMLYREAIPPVDELVDAAAVETGRDGHGRTGRARRREQATEEDHERDPSSAKEANREAIYTQRRGSYPAYAVSLRPWDPRRQLEGCNPDKERGRRVTGTYREATYTQRRGSYPACAVKAVCAIHIGDERRLPASGPPLNGNRAAQLSEAMAQAGPGTLLHRRNIRLDSFLKRNTGHALFERIRTYEPCVVQSDSFNKVYMHVVMSDERVYLTEFSPRTLTCAFGFRSVRSIELINDHPDFLSGKDRELCQHIKVIYVPEKPASKRNHEDHLFNKRPPTLKSEGHAAHRPTRSASCPDGETLLGLVPQPPERPHSSASMYPLSSHQHATNSPSPKVSRRMALLFSRLFKQNKMGNIAELHLYALSPFSTLYVNLQSSWTSFIIKSTLMLDPIHCRKYCTSPCLSTENYPQRISHGPPCSWEQTAHLFSQLQTEVLQKGIREERLYLLLQELCTAAHRNITLRRLFWKSNALCPFLVQTLEDCLPGDQSAVYTTDNLLMGTLVIQTLAVMFRETEVEPARLILLSANNGALASRMLLALVCDPQPQSPNAPQIDTCLIEYLDAACSLFFELLLQGQEKSKFSISESILSVGWIFQVLQPHPHLLSFFGYQAQQVVLVLSSSHHYVSSPAQAVLLFQRCRLLLASLQYSKHLTQHLMSNFRDDFKYSVNIVDFQMKIPPHYLISPLIRQQVDQILTLILH</sequence>
<proteinExistence type="predicted"/>
<evidence type="ECO:0000313" key="2">
    <source>
        <dbReference type="EMBL" id="CAL1568357.1"/>
    </source>
</evidence>
<feature type="compositionally biased region" description="Polar residues" evidence="1">
    <location>
        <begin position="807"/>
        <end position="826"/>
    </location>
</feature>
<dbReference type="InterPro" id="IPR027878">
    <property type="entry name" value="DUF4551"/>
</dbReference>
<dbReference type="EMBL" id="OZ035823">
    <property type="protein sequence ID" value="CAL1568357.1"/>
    <property type="molecule type" value="Genomic_DNA"/>
</dbReference>